<dbReference type="OrthoDB" id="9814815at2"/>
<proteinExistence type="predicted"/>
<organism evidence="5 6">
    <name type="scientific">Luteibacter rhizovicinus</name>
    <dbReference type="NCBI Taxonomy" id="242606"/>
    <lineage>
        <taxon>Bacteria</taxon>
        <taxon>Pseudomonadati</taxon>
        <taxon>Pseudomonadota</taxon>
        <taxon>Gammaproteobacteria</taxon>
        <taxon>Lysobacterales</taxon>
        <taxon>Rhodanobacteraceae</taxon>
        <taxon>Luteibacter</taxon>
    </lineage>
</organism>
<dbReference type="PANTHER" id="PTHR30363:SF4">
    <property type="entry name" value="GLYCEROL-3-PHOSPHATE REGULON REPRESSOR"/>
    <property type="match status" value="1"/>
</dbReference>
<gene>
    <name evidence="5" type="ORF">EC912_101497</name>
</gene>
<dbReference type="Gene3D" id="3.40.50.1360">
    <property type="match status" value="1"/>
</dbReference>
<evidence type="ECO:0000256" key="2">
    <source>
        <dbReference type="ARBA" id="ARBA00023015"/>
    </source>
</evidence>
<keyword evidence="2" id="KW-0805">Transcription regulation</keyword>
<evidence type="ECO:0000256" key="3">
    <source>
        <dbReference type="ARBA" id="ARBA00023163"/>
    </source>
</evidence>
<dbReference type="PROSITE" id="PS51000">
    <property type="entry name" value="HTH_DEOR_2"/>
    <property type="match status" value="1"/>
</dbReference>
<dbReference type="Gene3D" id="1.10.10.10">
    <property type="entry name" value="Winged helix-like DNA-binding domain superfamily/Winged helix DNA-binding domain"/>
    <property type="match status" value="1"/>
</dbReference>
<feature type="domain" description="HTH deoR-type" evidence="4">
    <location>
        <begin position="10"/>
        <end position="65"/>
    </location>
</feature>
<keyword evidence="1" id="KW-0678">Repressor</keyword>
<dbReference type="RefSeq" id="WP_132141544.1">
    <property type="nucleotide sequence ID" value="NZ_SMCS01000001.1"/>
</dbReference>
<evidence type="ECO:0000259" key="4">
    <source>
        <dbReference type="PROSITE" id="PS51000"/>
    </source>
</evidence>
<sequence length="257" mass="26850">MNTPVDVALPGERQRLIVDRLNREGRVIAADLAVELRVSEDSIRRDLRELSAQGLCKRVYGGALLMGQVAPLSVRHTENAELKRSLAQIAAGLVGNGQIIFIDAGSTNTAIASALPEHRDLTVVTNAPDVAAAVLGRPGFEVLLLGGRIHPKIGGAIGSLTVRQAQGIRADLCFPGICSIDPVHGLWTYDTEEVVLKQAMIEASGETIAVATPDKLIAAATHFTAPVGAIAHLVVAGGTDAVTVEAYRAAGVSVHLA</sequence>
<comment type="caution">
    <text evidence="5">The sequence shown here is derived from an EMBL/GenBank/DDBJ whole genome shotgun (WGS) entry which is preliminary data.</text>
</comment>
<accession>A0A4R3YWE0</accession>
<dbReference type="PRINTS" id="PR00037">
    <property type="entry name" value="HTHLACR"/>
</dbReference>
<dbReference type="Pfam" id="PF00455">
    <property type="entry name" value="DeoRC"/>
    <property type="match status" value="1"/>
</dbReference>
<evidence type="ECO:0000313" key="5">
    <source>
        <dbReference type="EMBL" id="TCV97485.1"/>
    </source>
</evidence>
<dbReference type="InterPro" id="IPR014036">
    <property type="entry name" value="DeoR-like_C"/>
</dbReference>
<dbReference type="SMART" id="SM01134">
    <property type="entry name" value="DeoRC"/>
    <property type="match status" value="1"/>
</dbReference>
<evidence type="ECO:0000313" key="6">
    <source>
        <dbReference type="Proteomes" id="UP000295645"/>
    </source>
</evidence>
<dbReference type="SUPFAM" id="SSF100950">
    <property type="entry name" value="NagB/RpiA/CoA transferase-like"/>
    <property type="match status" value="1"/>
</dbReference>
<dbReference type="SUPFAM" id="SSF46785">
    <property type="entry name" value="Winged helix' DNA-binding domain"/>
    <property type="match status" value="1"/>
</dbReference>
<dbReference type="InterPro" id="IPR037171">
    <property type="entry name" value="NagB/RpiA_transferase-like"/>
</dbReference>
<dbReference type="Pfam" id="PF08220">
    <property type="entry name" value="HTH_DeoR"/>
    <property type="match status" value="1"/>
</dbReference>
<dbReference type="SMART" id="SM00420">
    <property type="entry name" value="HTH_DEOR"/>
    <property type="match status" value="1"/>
</dbReference>
<keyword evidence="6" id="KW-1185">Reference proteome</keyword>
<dbReference type="InterPro" id="IPR036388">
    <property type="entry name" value="WH-like_DNA-bd_sf"/>
</dbReference>
<dbReference type="GO" id="GO:0003700">
    <property type="term" value="F:DNA-binding transcription factor activity"/>
    <property type="evidence" value="ECO:0007669"/>
    <property type="project" value="InterPro"/>
</dbReference>
<dbReference type="InterPro" id="IPR001034">
    <property type="entry name" value="DeoR_HTH"/>
</dbReference>
<keyword evidence="3" id="KW-0804">Transcription</keyword>
<dbReference type="InterPro" id="IPR036390">
    <property type="entry name" value="WH_DNA-bd_sf"/>
</dbReference>
<dbReference type="AlphaFoldDB" id="A0A4R3YWE0"/>
<evidence type="ECO:0000256" key="1">
    <source>
        <dbReference type="ARBA" id="ARBA00022491"/>
    </source>
</evidence>
<dbReference type="Proteomes" id="UP000295645">
    <property type="component" value="Unassembled WGS sequence"/>
</dbReference>
<name>A0A4R3YWE0_9GAMM</name>
<dbReference type="InterPro" id="IPR050313">
    <property type="entry name" value="Carb_Metab_HTH_regulators"/>
</dbReference>
<dbReference type="PANTHER" id="PTHR30363">
    <property type="entry name" value="HTH-TYPE TRANSCRIPTIONAL REGULATOR SRLR-RELATED"/>
    <property type="match status" value="1"/>
</dbReference>
<dbReference type="EMBL" id="SMCS01000001">
    <property type="protein sequence ID" value="TCV97485.1"/>
    <property type="molecule type" value="Genomic_DNA"/>
</dbReference>
<reference evidence="5 6" key="1">
    <citation type="submission" date="2019-03" db="EMBL/GenBank/DDBJ databases">
        <title>Above-ground endophytic microbial communities from plants in different locations in the United States.</title>
        <authorList>
            <person name="Frank C."/>
        </authorList>
    </citation>
    <scope>NUCLEOTIDE SEQUENCE [LARGE SCALE GENOMIC DNA]</scope>
    <source>
        <strain evidence="5 6">LP_13_YM</strain>
    </source>
</reference>
<protein>
    <submittedName>
        <fullName evidence="5">DeoR family transcriptional regulator</fullName>
    </submittedName>
</protein>